<dbReference type="PANTHER" id="PTHR12790:SF0">
    <property type="entry name" value="RNA POLYMERASE I-SPECIFIC TRANSCRIPTION INITIATION FACTOR RRN3-RELATED"/>
    <property type="match status" value="1"/>
</dbReference>
<evidence type="ECO:0000313" key="3">
    <source>
        <dbReference type="Proteomes" id="UP001159363"/>
    </source>
</evidence>
<dbReference type="EMBL" id="JARBHB010000001">
    <property type="protein sequence ID" value="KAJ8898423.1"/>
    <property type="molecule type" value="Genomic_DNA"/>
</dbReference>
<sequence>MPNSWNGLVSHSLPSSLFSPQEDAGDAASHGCCLPLRGGGLTRHRLPLVSGDIEVPARSRNSAAVPAITASSDHLVPPAPSASAPLLQDRLHSTASAVNLVTDRKSQCQTCHSTILDFMPSHQATQPTLYTADIVLTCHHCKMGLISVEAETRFLHVGIVPDDIADWWIFLGISHFPCPCILVLLHIHLMSSSSGEKLVQAIVKKFPYLKVAAHEQECFLYNVLLIVDRHPALAKELMVLVVSRYLLPSILGGRTSRGFVRLQLNFSDQFTSYGGGSVGTLIEPADKLVALDVNVPCSSQAEGEVFEMDDAGLLHTMDVLMGTLFHYVHDKCTVDWEHTKNVYSLLLHAFERVVLPTHATGYMQFVIFYLCSFRITLAEAFINFLWRTASAVSDPPVIRQAAIMYLASFLARAHYVTLKSIRLILEVRLALDLHPQLSDTSEKTRLSNHRTTCVAGCGIVYGSEYRSTSPAKAYTNYCTAAANNRHGWRAVQPMLKSTLGEVAAWIHKYIRNQDEVENVCVDIRLHGVFYSICQAVFYVVAFRHTDLVDSRKNLTFLQSLGLAQMVTCVLNPLRVCCPVVVRRFAAVTRTYQLAYCYTVMERNARSTMPVIYTDDMGLAVPETTTYLETVFPFDPLHLPQ</sequence>
<dbReference type="Proteomes" id="UP001159363">
    <property type="component" value="Chromosome 1"/>
</dbReference>
<protein>
    <submittedName>
        <fullName evidence="2">Uncharacterized protein</fullName>
    </submittedName>
</protein>
<comment type="similarity">
    <text evidence="1">Belongs to the RRN3 family.</text>
</comment>
<evidence type="ECO:0000256" key="1">
    <source>
        <dbReference type="ARBA" id="ARBA00010098"/>
    </source>
</evidence>
<dbReference type="InterPro" id="IPR007991">
    <property type="entry name" value="RNA_pol_I_trans_ini_fac_RRN3"/>
</dbReference>
<comment type="caution">
    <text evidence="2">The sequence shown here is derived from an EMBL/GenBank/DDBJ whole genome shotgun (WGS) entry which is preliminary data.</text>
</comment>
<reference evidence="2 3" key="1">
    <citation type="submission" date="2023-02" db="EMBL/GenBank/DDBJ databases">
        <title>LHISI_Scaffold_Assembly.</title>
        <authorList>
            <person name="Stuart O.P."/>
            <person name="Cleave R."/>
            <person name="Magrath M.J.L."/>
            <person name="Mikheyev A.S."/>
        </authorList>
    </citation>
    <scope>NUCLEOTIDE SEQUENCE [LARGE SCALE GENOMIC DNA]</scope>
    <source>
        <strain evidence="2">Daus_M_001</strain>
        <tissue evidence="2">Leg muscle</tissue>
    </source>
</reference>
<evidence type="ECO:0000313" key="2">
    <source>
        <dbReference type="EMBL" id="KAJ8898423.1"/>
    </source>
</evidence>
<gene>
    <name evidence="2" type="ORF">PR048_003783</name>
</gene>
<dbReference type="Pfam" id="PF05327">
    <property type="entry name" value="RRN3"/>
    <property type="match status" value="2"/>
</dbReference>
<accession>A0ABQ9IP27</accession>
<keyword evidence="3" id="KW-1185">Reference proteome</keyword>
<name>A0ABQ9IP27_9NEOP</name>
<organism evidence="2 3">
    <name type="scientific">Dryococelus australis</name>
    <dbReference type="NCBI Taxonomy" id="614101"/>
    <lineage>
        <taxon>Eukaryota</taxon>
        <taxon>Metazoa</taxon>
        <taxon>Ecdysozoa</taxon>
        <taxon>Arthropoda</taxon>
        <taxon>Hexapoda</taxon>
        <taxon>Insecta</taxon>
        <taxon>Pterygota</taxon>
        <taxon>Neoptera</taxon>
        <taxon>Polyneoptera</taxon>
        <taxon>Phasmatodea</taxon>
        <taxon>Verophasmatodea</taxon>
        <taxon>Anareolatae</taxon>
        <taxon>Phasmatidae</taxon>
        <taxon>Eurycanthinae</taxon>
        <taxon>Dryococelus</taxon>
    </lineage>
</organism>
<proteinExistence type="inferred from homology"/>
<dbReference type="PANTHER" id="PTHR12790">
    <property type="entry name" value="TRANSCRIPTION INITIATION FACTOR IA RRN3"/>
    <property type="match status" value="1"/>
</dbReference>